<dbReference type="EMBL" id="MHKO01000022">
    <property type="protein sequence ID" value="OGY92397.1"/>
    <property type="molecule type" value="Genomic_DNA"/>
</dbReference>
<comment type="caution">
    <text evidence="2">The sequence shown here is derived from an EMBL/GenBank/DDBJ whole genome shotgun (WGS) entry which is preliminary data.</text>
</comment>
<organism evidence="2 3">
    <name type="scientific">Candidatus Komeilibacteria bacterium RIFCSPLOWO2_02_FULL_48_11</name>
    <dbReference type="NCBI Taxonomy" id="1798553"/>
    <lineage>
        <taxon>Bacteria</taxon>
        <taxon>Candidatus Komeiliibacteriota</taxon>
    </lineage>
</organism>
<keyword evidence="1" id="KW-0175">Coiled coil</keyword>
<feature type="coiled-coil region" evidence="1">
    <location>
        <begin position="60"/>
        <end position="87"/>
    </location>
</feature>
<accession>A0A1G2BVZ4</accession>
<proteinExistence type="predicted"/>
<dbReference type="InterPro" id="IPR018691">
    <property type="entry name" value="DUF2188"/>
</dbReference>
<dbReference type="Pfam" id="PF09954">
    <property type="entry name" value="DUF2188"/>
    <property type="match status" value="1"/>
</dbReference>
<evidence type="ECO:0000313" key="2">
    <source>
        <dbReference type="EMBL" id="OGY92397.1"/>
    </source>
</evidence>
<name>A0A1G2BVZ4_9BACT</name>
<dbReference type="STRING" id="1798553.A3H70_00415"/>
<evidence type="ECO:0008006" key="4">
    <source>
        <dbReference type="Google" id="ProtNLM"/>
    </source>
</evidence>
<sequence length="103" mass="11602">MANQIFVSPNGEDWKGKVVGNQRASVVCDTKAEAVERARDIAKNQGLELVVQNLDGTITKDEYVSKKQKLLNDKVELMEKMKDFERNGQSWLEPRFAFAKGGD</sequence>
<evidence type="ECO:0000256" key="1">
    <source>
        <dbReference type="SAM" id="Coils"/>
    </source>
</evidence>
<protein>
    <recommendedName>
        <fullName evidence="4">DUF2188 domain-containing protein</fullName>
    </recommendedName>
</protein>
<dbReference type="Proteomes" id="UP000178109">
    <property type="component" value="Unassembled WGS sequence"/>
</dbReference>
<dbReference type="AlphaFoldDB" id="A0A1G2BVZ4"/>
<evidence type="ECO:0000313" key="3">
    <source>
        <dbReference type="Proteomes" id="UP000178109"/>
    </source>
</evidence>
<gene>
    <name evidence="2" type="ORF">A3H70_00415</name>
</gene>
<reference evidence="2 3" key="1">
    <citation type="journal article" date="2016" name="Nat. Commun.">
        <title>Thousands of microbial genomes shed light on interconnected biogeochemical processes in an aquifer system.</title>
        <authorList>
            <person name="Anantharaman K."/>
            <person name="Brown C.T."/>
            <person name="Hug L.A."/>
            <person name="Sharon I."/>
            <person name="Castelle C.J."/>
            <person name="Probst A.J."/>
            <person name="Thomas B.C."/>
            <person name="Singh A."/>
            <person name="Wilkins M.J."/>
            <person name="Karaoz U."/>
            <person name="Brodie E.L."/>
            <person name="Williams K.H."/>
            <person name="Hubbard S.S."/>
            <person name="Banfield J.F."/>
        </authorList>
    </citation>
    <scope>NUCLEOTIDE SEQUENCE [LARGE SCALE GENOMIC DNA]</scope>
</reference>